<keyword evidence="1" id="KW-1015">Disulfide bond</keyword>
<dbReference type="Proteomes" id="UP000694941">
    <property type="component" value="Unplaced"/>
</dbReference>
<dbReference type="RefSeq" id="XP_022249652.1">
    <property type="nucleotide sequence ID" value="XM_022393944.1"/>
</dbReference>
<feature type="domain" description="EGF-like" evidence="2">
    <location>
        <begin position="3"/>
        <end position="41"/>
    </location>
</feature>
<gene>
    <name evidence="4" type="primary">LOC111087405</name>
</gene>
<dbReference type="Gene3D" id="2.10.25.10">
    <property type="entry name" value="Laminin"/>
    <property type="match status" value="2"/>
</dbReference>
<dbReference type="PROSITE" id="PS50026">
    <property type="entry name" value="EGF_3"/>
    <property type="match status" value="2"/>
</dbReference>
<dbReference type="PANTHER" id="PTHR24033:SF151">
    <property type="entry name" value="NOTCH 2"/>
    <property type="match status" value="1"/>
</dbReference>
<evidence type="ECO:0000256" key="1">
    <source>
        <dbReference type="PROSITE-ProRule" id="PRU00076"/>
    </source>
</evidence>
<protein>
    <submittedName>
        <fullName evidence="4">EGF-like repeat and discoidin I-like domain-containing protein 3</fullName>
    </submittedName>
</protein>
<keyword evidence="1" id="KW-0245">EGF-like domain</keyword>
<organism evidence="3 4">
    <name type="scientific">Limulus polyphemus</name>
    <name type="common">Atlantic horseshoe crab</name>
    <dbReference type="NCBI Taxonomy" id="6850"/>
    <lineage>
        <taxon>Eukaryota</taxon>
        <taxon>Metazoa</taxon>
        <taxon>Ecdysozoa</taxon>
        <taxon>Arthropoda</taxon>
        <taxon>Chelicerata</taxon>
        <taxon>Merostomata</taxon>
        <taxon>Xiphosura</taxon>
        <taxon>Limulidae</taxon>
        <taxon>Limulus</taxon>
    </lineage>
</organism>
<feature type="disulfide bond" evidence="1">
    <location>
        <begin position="31"/>
        <end position="40"/>
    </location>
</feature>
<dbReference type="InterPro" id="IPR051830">
    <property type="entry name" value="NOTCH_homolog"/>
</dbReference>
<dbReference type="SUPFAM" id="SSF57196">
    <property type="entry name" value="EGF/Laminin"/>
    <property type="match status" value="1"/>
</dbReference>
<evidence type="ECO:0000313" key="3">
    <source>
        <dbReference type="Proteomes" id="UP000694941"/>
    </source>
</evidence>
<name>A0ABM1T196_LIMPO</name>
<reference evidence="4" key="1">
    <citation type="submission" date="2025-08" db="UniProtKB">
        <authorList>
            <consortium name="RefSeq"/>
        </authorList>
    </citation>
    <scope>IDENTIFICATION</scope>
    <source>
        <tissue evidence="4">Muscle</tissue>
    </source>
</reference>
<comment type="caution">
    <text evidence="1">Lacks conserved residue(s) required for the propagation of feature annotation.</text>
</comment>
<evidence type="ECO:0000259" key="2">
    <source>
        <dbReference type="PROSITE" id="PS50026"/>
    </source>
</evidence>
<sequence>MIYPDPCNPNPCENGGTCKPNSDEMDYSCECLTGFGNKTCSEMDFCKYPEDGNNGEKACNGVTCESIDDLKTFVCQCDESQYFDYSNFRCTDIDPCKWKLCDGRRKCVIKDDNVTCECKEEYTEDDGKCKRKNSKLKDEVFLCVCV</sequence>
<dbReference type="PRINTS" id="PR00010">
    <property type="entry name" value="EGFBLOOD"/>
</dbReference>
<feature type="domain" description="EGF-like" evidence="2">
    <location>
        <begin position="92"/>
        <end position="128"/>
    </location>
</feature>
<dbReference type="PANTHER" id="PTHR24033">
    <property type="entry name" value="EGF-LIKE DOMAIN-CONTAINING PROTEIN"/>
    <property type="match status" value="1"/>
</dbReference>
<dbReference type="SMART" id="SM00181">
    <property type="entry name" value="EGF"/>
    <property type="match status" value="2"/>
</dbReference>
<dbReference type="PROSITE" id="PS01186">
    <property type="entry name" value="EGF_2"/>
    <property type="match status" value="1"/>
</dbReference>
<dbReference type="Pfam" id="PF00008">
    <property type="entry name" value="EGF"/>
    <property type="match status" value="1"/>
</dbReference>
<feature type="disulfide bond" evidence="1">
    <location>
        <begin position="12"/>
        <end position="29"/>
    </location>
</feature>
<dbReference type="GeneID" id="111087405"/>
<proteinExistence type="predicted"/>
<dbReference type="InterPro" id="IPR000742">
    <property type="entry name" value="EGF"/>
</dbReference>
<accession>A0ABM1T196</accession>
<keyword evidence="3" id="KW-1185">Reference proteome</keyword>
<evidence type="ECO:0000313" key="4">
    <source>
        <dbReference type="RefSeq" id="XP_022249652.1"/>
    </source>
</evidence>